<keyword evidence="4 7" id="KW-1133">Transmembrane helix</keyword>
<feature type="transmembrane region" description="Helical" evidence="7">
    <location>
        <begin position="45"/>
        <end position="66"/>
    </location>
</feature>
<comment type="subcellular location">
    <subcellularLocation>
        <location evidence="1">Membrane</location>
        <topology evidence="1">Multi-pass membrane protein</topology>
    </subcellularLocation>
</comment>
<keyword evidence="3 7" id="KW-0812">Transmembrane</keyword>
<keyword evidence="5 7" id="KW-0472">Membrane</keyword>
<dbReference type="Pfam" id="PF07856">
    <property type="entry name" value="Orai-1"/>
    <property type="match status" value="1"/>
</dbReference>
<feature type="transmembrane region" description="Helical" evidence="7">
    <location>
        <begin position="108"/>
        <end position="133"/>
    </location>
</feature>
<proteinExistence type="inferred from homology"/>
<dbReference type="PANTHER" id="PTHR31501:SF7">
    <property type="entry name" value="CALCIUM RELEASE-ACTIVATED CALCIUM CHANNEL PROTEIN 1"/>
    <property type="match status" value="1"/>
</dbReference>
<dbReference type="GO" id="GO:0002115">
    <property type="term" value="P:store-operated calcium entry"/>
    <property type="evidence" value="ECO:0007669"/>
    <property type="project" value="TreeGrafter"/>
</dbReference>
<dbReference type="PANTHER" id="PTHR31501">
    <property type="entry name" value="CALCIUM RELEASE-ACTIVATED CALCIUM CHANNEL PROTEIN 1"/>
    <property type="match status" value="1"/>
</dbReference>
<evidence type="ECO:0000256" key="5">
    <source>
        <dbReference type="ARBA" id="ARBA00023136"/>
    </source>
</evidence>
<evidence type="ECO:0000313" key="8">
    <source>
        <dbReference type="EMBL" id="MDE49216.1"/>
    </source>
</evidence>
<protein>
    <submittedName>
        <fullName evidence="8">Calcium release-activated calcium channel protein 1</fullName>
    </submittedName>
</protein>
<evidence type="ECO:0000256" key="6">
    <source>
        <dbReference type="SAM" id="MobiDB-lite"/>
    </source>
</evidence>
<reference evidence="8" key="1">
    <citation type="submission" date="2018-10" db="EMBL/GenBank/DDBJ databases">
        <title>Transcriptome assembly of Aceria tosichella (Wheat curl mite) Type 2.</title>
        <authorList>
            <person name="Scully E.D."/>
            <person name="Geib S.M."/>
            <person name="Palmer N.A."/>
            <person name="Gupta A.K."/>
            <person name="Sarath G."/>
            <person name="Tatineni S."/>
        </authorList>
    </citation>
    <scope>NUCLEOTIDE SEQUENCE</scope>
    <source>
        <strain evidence="8">LincolnNE</strain>
    </source>
</reference>
<dbReference type="AlphaFoldDB" id="A0A6G1SFA4"/>
<dbReference type="GO" id="GO:0016020">
    <property type="term" value="C:membrane"/>
    <property type="evidence" value="ECO:0007669"/>
    <property type="project" value="UniProtKB-SubCell"/>
</dbReference>
<evidence type="ECO:0000256" key="2">
    <source>
        <dbReference type="ARBA" id="ARBA00008062"/>
    </source>
</evidence>
<evidence type="ECO:0000256" key="3">
    <source>
        <dbReference type="ARBA" id="ARBA00022692"/>
    </source>
</evidence>
<feature type="region of interest" description="Disordered" evidence="6">
    <location>
        <begin position="201"/>
        <end position="230"/>
    </location>
</feature>
<feature type="transmembrane region" description="Helical" evidence="7">
    <location>
        <begin position="20"/>
        <end position="39"/>
    </location>
</feature>
<accession>A0A6G1SFA4</accession>
<comment type="similarity">
    <text evidence="2">Belongs to the Orai family.</text>
</comment>
<dbReference type="InterPro" id="IPR038350">
    <property type="entry name" value="Orai_sf"/>
</dbReference>
<feature type="compositionally biased region" description="Basic and acidic residues" evidence="6">
    <location>
        <begin position="211"/>
        <end position="221"/>
    </location>
</feature>
<evidence type="ECO:0000256" key="1">
    <source>
        <dbReference type="ARBA" id="ARBA00004141"/>
    </source>
</evidence>
<name>A0A6G1SFA4_9ACAR</name>
<sequence length="230" mass="25737">MDKLWWRRLNLGRSKLKASARASALLSGFAMVALVEIQLNNDSEVPLGLLVAFVICTTLLIAVHMLSLMIATCILPHIESVAIIPGTNEYSANDGTHDRLKNYIEMSWFFSTTIGIFLFLVEIDLICWVKFWNYGSSSGTNIGRIASISVTLALIPIFILFITFAVKFYRNLVTHQFEKSEREILELDTLINELNFPDSTNRRVSSNNGEGGRDDSSDHVGVDIPPPPHH</sequence>
<feature type="transmembrane region" description="Helical" evidence="7">
    <location>
        <begin position="145"/>
        <end position="169"/>
    </location>
</feature>
<evidence type="ECO:0000256" key="7">
    <source>
        <dbReference type="SAM" id="Phobius"/>
    </source>
</evidence>
<gene>
    <name evidence="8" type="primary">orai1</name>
    <name evidence="8" type="ORF">g.21143</name>
</gene>
<dbReference type="GO" id="GO:0015279">
    <property type="term" value="F:store-operated calcium channel activity"/>
    <property type="evidence" value="ECO:0007669"/>
    <property type="project" value="TreeGrafter"/>
</dbReference>
<evidence type="ECO:0000256" key="4">
    <source>
        <dbReference type="ARBA" id="ARBA00022989"/>
    </source>
</evidence>
<dbReference type="EMBL" id="GGYP01004445">
    <property type="protein sequence ID" value="MDE49216.1"/>
    <property type="molecule type" value="Transcribed_RNA"/>
</dbReference>
<organism evidence="8">
    <name type="scientific">Aceria tosichella</name>
    <name type="common">wheat curl mite</name>
    <dbReference type="NCBI Taxonomy" id="561515"/>
    <lineage>
        <taxon>Eukaryota</taxon>
        <taxon>Metazoa</taxon>
        <taxon>Ecdysozoa</taxon>
        <taxon>Arthropoda</taxon>
        <taxon>Chelicerata</taxon>
        <taxon>Arachnida</taxon>
        <taxon>Acari</taxon>
        <taxon>Acariformes</taxon>
        <taxon>Trombidiformes</taxon>
        <taxon>Prostigmata</taxon>
        <taxon>Eupodina</taxon>
        <taxon>Eriophyoidea</taxon>
        <taxon>Eriophyidae</taxon>
        <taxon>Eriophyinae</taxon>
        <taxon>Aceriini</taxon>
        <taxon>Aceria</taxon>
    </lineage>
</organism>
<dbReference type="InterPro" id="IPR012446">
    <property type="entry name" value="CRAC_channel"/>
</dbReference>
<dbReference type="Gene3D" id="1.20.140.140">
    <property type="entry name" value="Calcium release-activated calcium channel protein Orai"/>
    <property type="match status" value="1"/>
</dbReference>